<dbReference type="InterPro" id="IPR011055">
    <property type="entry name" value="Dup_hybrid_motif"/>
</dbReference>
<keyword evidence="2" id="KW-1185">Reference proteome</keyword>
<evidence type="ECO:0000313" key="2">
    <source>
        <dbReference type="Proteomes" id="UP001221686"/>
    </source>
</evidence>
<protein>
    <recommendedName>
        <fullName evidence="3">Peptidase M23 domain-containing protein</fullName>
    </recommendedName>
</protein>
<evidence type="ECO:0008006" key="3">
    <source>
        <dbReference type="Google" id="ProtNLM"/>
    </source>
</evidence>
<comment type="caution">
    <text evidence="1">The sequence shown here is derived from an EMBL/GenBank/DDBJ whole genome shotgun (WGS) entry which is preliminary data.</text>
</comment>
<accession>A0ABT5E3Q2</accession>
<sequence>MGATACEIEGQELLAEDDLQIDTDAAGLHADLALEDAVEPQAAGSYPTWQVLAPFRLDDLKPNHYPTIFANADKWHDIVINRYDGGWTGQRPGLTGETNSLGWGVPVYAGVDGEVMSCWRTAPYDAAYVDVQHKLAIGGNFITIKTSDGKWLYYAHLDTNSIPAELCPNVSTNGGYLQVCDKPNEPWDCEVCDDNGGKQCSLVETYIPAGSRPQVHAGQFIGRTGAIGNAAMAHLHMGAGTINTVGGIDRMVQTDLHITFEHSWHAPGPGESPPIAWTASSGMSLPNAVTTDHTLMWFGGKREETYSGTYRLAKYGGGVGTDLLCHDTDSGNLYTDGDDSPVKFGGTNWSRTANFCKGDSQRLLTGDFDGDTRSDLLCHDLETGIIQIDYGAFNTVSGNTEFNGVNFTSVNGWCNGDTQQLIVGNFDDDTKDDLLCHDHADGRRWLDRANDGFAGTNHSFGTGWCFGHFERLHVGRFDTTSAGDDLLCHNTSTGAIQIDATPSNAQIALGTPIFGATDQTTGPWCYARGQRLFAGDFLTGSWLDELVCHDSDTGKTFINVPTSNASYPGTSSVGAVSGFCTGPYERLKVGDIDGDNADDLLCFDRVTGERSIDYAAWENSVGGVFGGVDWTSTGAWCHDPDQSLH</sequence>
<name>A0ABT5E3Q2_9BACT</name>
<organism evidence="1 2">
    <name type="scientific">Nannocystis bainbridge</name>
    <dbReference type="NCBI Taxonomy" id="2995303"/>
    <lineage>
        <taxon>Bacteria</taxon>
        <taxon>Pseudomonadati</taxon>
        <taxon>Myxococcota</taxon>
        <taxon>Polyangia</taxon>
        <taxon>Nannocystales</taxon>
        <taxon>Nannocystaceae</taxon>
        <taxon>Nannocystis</taxon>
    </lineage>
</organism>
<dbReference type="RefSeq" id="WP_272089002.1">
    <property type="nucleotide sequence ID" value="NZ_JAQNDL010000003.1"/>
</dbReference>
<proteinExistence type="predicted"/>
<dbReference type="EMBL" id="JAQNDL010000003">
    <property type="protein sequence ID" value="MDC0720494.1"/>
    <property type="molecule type" value="Genomic_DNA"/>
</dbReference>
<dbReference type="Proteomes" id="UP001221686">
    <property type="component" value="Unassembled WGS sequence"/>
</dbReference>
<dbReference type="Gene3D" id="2.70.70.10">
    <property type="entry name" value="Glucose Permease (Domain IIA)"/>
    <property type="match status" value="1"/>
</dbReference>
<evidence type="ECO:0000313" key="1">
    <source>
        <dbReference type="EMBL" id="MDC0720494.1"/>
    </source>
</evidence>
<reference evidence="1 2" key="1">
    <citation type="submission" date="2022-11" db="EMBL/GenBank/DDBJ databases">
        <title>Minimal conservation of predation-associated metabolite biosynthetic gene clusters underscores biosynthetic potential of Myxococcota including descriptions for ten novel species: Archangium lansinium sp. nov., Myxococcus landrumus sp. nov., Nannocystis bai.</title>
        <authorList>
            <person name="Ahearne A."/>
            <person name="Stevens C."/>
            <person name="Dowd S."/>
        </authorList>
    </citation>
    <scope>NUCLEOTIDE SEQUENCE [LARGE SCALE GENOMIC DNA]</scope>
    <source>
        <strain evidence="1 2">BB15-2</strain>
    </source>
</reference>
<gene>
    <name evidence="1" type="ORF">POL25_26565</name>
</gene>